<keyword evidence="10" id="KW-0175">Coiled coil</keyword>
<dbReference type="InterPro" id="IPR010129">
    <property type="entry name" value="T1SS_HlyD"/>
</dbReference>
<keyword evidence="7" id="KW-1133">Transmembrane helix</keyword>
<evidence type="ECO:0000313" key="13">
    <source>
        <dbReference type="EMBL" id="MYZ48440.1"/>
    </source>
</evidence>
<keyword evidence="3 9" id="KW-0813">Transport</keyword>
<evidence type="ECO:0000256" key="9">
    <source>
        <dbReference type="RuleBase" id="RU365093"/>
    </source>
</evidence>
<dbReference type="GO" id="GO:0015031">
    <property type="term" value="P:protein transport"/>
    <property type="evidence" value="ECO:0007669"/>
    <property type="project" value="InterPro"/>
</dbReference>
<keyword evidence="8" id="KW-0472">Membrane</keyword>
<dbReference type="InterPro" id="IPR058781">
    <property type="entry name" value="HH_AprE-like"/>
</dbReference>
<proteinExistence type="inferred from homology"/>
<keyword evidence="4 9" id="KW-1003">Cell membrane</keyword>
<evidence type="ECO:0000259" key="11">
    <source>
        <dbReference type="Pfam" id="PF25994"/>
    </source>
</evidence>
<evidence type="ECO:0000259" key="12">
    <source>
        <dbReference type="Pfam" id="PF26002"/>
    </source>
</evidence>
<dbReference type="PRINTS" id="PR01490">
    <property type="entry name" value="RTXTOXIND"/>
</dbReference>
<comment type="caution">
    <text evidence="13">The sequence shown here is derived from an EMBL/GenBank/DDBJ whole genome shotgun (WGS) entry which is preliminary data.</text>
</comment>
<dbReference type="Gene3D" id="2.40.30.170">
    <property type="match status" value="1"/>
</dbReference>
<dbReference type="GO" id="GO:0005886">
    <property type="term" value="C:plasma membrane"/>
    <property type="evidence" value="ECO:0007669"/>
    <property type="project" value="UniProtKB-SubCell"/>
</dbReference>
<evidence type="ECO:0000256" key="3">
    <source>
        <dbReference type="ARBA" id="ARBA00022448"/>
    </source>
</evidence>
<gene>
    <name evidence="13" type="ORF">E4O86_12045</name>
</gene>
<comment type="subcellular location">
    <subcellularLocation>
        <location evidence="1 9">Cell inner membrane</location>
        <topology evidence="1 9">Single-pass membrane protein</topology>
    </subcellularLocation>
</comment>
<keyword evidence="6" id="KW-0812">Transmembrane</keyword>
<feature type="coiled-coil region" evidence="10">
    <location>
        <begin position="174"/>
        <end position="208"/>
    </location>
</feature>
<feature type="coiled-coil region" evidence="10">
    <location>
        <begin position="236"/>
        <end position="267"/>
    </location>
</feature>
<dbReference type="Pfam" id="PF26002">
    <property type="entry name" value="Beta-barrel_AprE"/>
    <property type="match status" value="1"/>
</dbReference>
<organism evidence="13 14">
    <name type="scientific">Propylenella binzhouense</name>
    <dbReference type="NCBI Taxonomy" id="2555902"/>
    <lineage>
        <taxon>Bacteria</taxon>
        <taxon>Pseudomonadati</taxon>
        <taxon>Pseudomonadota</taxon>
        <taxon>Alphaproteobacteria</taxon>
        <taxon>Hyphomicrobiales</taxon>
        <taxon>Propylenellaceae</taxon>
        <taxon>Propylenella</taxon>
    </lineage>
</organism>
<dbReference type="EMBL" id="SPKJ01000037">
    <property type="protein sequence ID" value="MYZ48440.1"/>
    <property type="molecule type" value="Genomic_DNA"/>
</dbReference>
<evidence type="ECO:0000256" key="6">
    <source>
        <dbReference type="ARBA" id="ARBA00022692"/>
    </source>
</evidence>
<evidence type="ECO:0000256" key="2">
    <source>
        <dbReference type="ARBA" id="ARBA00009477"/>
    </source>
</evidence>
<keyword evidence="14" id="KW-1185">Reference proteome</keyword>
<dbReference type="Pfam" id="PF25994">
    <property type="entry name" value="HH_AprE"/>
    <property type="match status" value="1"/>
</dbReference>
<dbReference type="Gene3D" id="2.40.50.100">
    <property type="match status" value="1"/>
</dbReference>
<evidence type="ECO:0000256" key="5">
    <source>
        <dbReference type="ARBA" id="ARBA00022519"/>
    </source>
</evidence>
<evidence type="ECO:0000256" key="1">
    <source>
        <dbReference type="ARBA" id="ARBA00004377"/>
    </source>
</evidence>
<keyword evidence="5 9" id="KW-0997">Cell inner membrane</keyword>
<evidence type="ECO:0000256" key="4">
    <source>
        <dbReference type="ARBA" id="ARBA00022475"/>
    </source>
</evidence>
<dbReference type="InterPro" id="IPR058982">
    <property type="entry name" value="Beta-barrel_AprE"/>
</dbReference>
<dbReference type="PANTHER" id="PTHR30386:SF17">
    <property type="entry name" value="ALKALINE PROTEASE SECRETION PROTEIN APRE"/>
    <property type="match status" value="1"/>
</dbReference>
<protein>
    <recommendedName>
        <fullName evidence="9">Membrane fusion protein (MFP) family protein</fullName>
    </recommendedName>
</protein>
<feature type="domain" description="AprE-like long alpha-helical hairpin" evidence="11">
    <location>
        <begin position="107"/>
        <end position="303"/>
    </location>
</feature>
<reference evidence="13" key="1">
    <citation type="submission" date="2019-03" db="EMBL/GenBank/DDBJ databases">
        <title>Afifella sp. nov., isolated from activated sludge.</title>
        <authorList>
            <person name="Li Q."/>
            <person name="Liu Y."/>
        </authorList>
    </citation>
    <scope>NUCLEOTIDE SEQUENCE</scope>
    <source>
        <strain evidence="13">L72</strain>
    </source>
</reference>
<name>A0A964WU34_9HYPH</name>
<evidence type="ECO:0000256" key="8">
    <source>
        <dbReference type="ARBA" id="ARBA00023136"/>
    </source>
</evidence>
<dbReference type="Proteomes" id="UP000773614">
    <property type="component" value="Unassembled WGS sequence"/>
</dbReference>
<accession>A0A964WU34</accession>
<evidence type="ECO:0000313" key="14">
    <source>
        <dbReference type="Proteomes" id="UP000773614"/>
    </source>
</evidence>
<sequence length="457" mass="49620">MEESETMARKLPGATTVMSDRDSLLAALRTPIWVGTLAVGGFFGGFGTWAATMPIAGAAVAQGIVSPDTNSKSIQHLEGGIVRSIEVKDGMAVSAGDVLAVLDDTKARSTLQQQQIEYRAAVARQARLDAEWRNLHGDENATPEFPAALLDEAERSPAIKEIVEAEQRQFETRKKTLESSIAVLKQTIEQYKAEIAALTTQVAAIDRSKELAKKEIALIDDLRSRGLEKYSRLIDMQQAEADLDQKKASIEAQIASKTQQIESAKLQIAASTITRLDEVTSDIVSTRSAKQEAAEKVASSQDVLNRTVIRSPVDGTILNLQLHTIGGVIEPGQTVMDIVPKDDELIIDARVNPNDIDAVHEGQTARLQLLAYPSREMPMFEGSVETVSASVLVDSATDETYYLAKIKVPPSALDKLGKVSMVPGMSVQALIVTGERTFFDYLIEPVLKSASKSFRET</sequence>
<dbReference type="AlphaFoldDB" id="A0A964WU34"/>
<comment type="similarity">
    <text evidence="2 9">Belongs to the membrane fusion protein (MFP) (TC 8.A.1) family.</text>
</comment>
<dbReference type="NCBIfam" id="TIGR01843">
    <property type="entry name" value="type_I_hlyD"/>
    <property type="match status" value="1"/>
</dbReference>
<dbReference type="PANTHER" id="PTHR30386">
    <property type="entry name" value="MEMBRANE FUSION SUBUNIT OF EMRAB-TOLC MULTIDRUG EFFLUX PUMP"/>
    <property type="match status" value="1"/>
</dbReference>
<feature type="domain" description="AprE-like beta-barrel" evidence="12">
    <location>
        <begin position="345"/>
        <end position="434"/>
    </location>
</feature>
<evidence type="ECO:0000256" key="7">
    <source>
        <dbReference type="ARBA" id="ARBA00022989"/>
    </source>
</evidence>
<evidence type="ECO:0000256" key="10">
    <source>
        <dbReference type="SAM" id="Coils"/>
    </source>
</evidence>
<dbReference type="InterPro" id="IPR050739">
    <property type="entry name" value="MFP"/>
</dbReference>